<accession>A0ABP7BAQ2</accession>
<protein>
    <recommendedName>
        <fullName evidence="3">TROVE domain-containing protein</fullName>
    </recommendedName>
</protein>
<reference evidence="2" key="1">
    <citation type="journal article" date="2019" name="Int. J. Syst. Evol. Microbiol.">
        <title>The Global Catalogue of Microorganisms (GCM) 10K type strain sequencing project: providing services to taxonomists for standard genome sequencing and annotation.</title>
        <authorList>
            <consortium name="The Broad Institute Genomics Platform"/>
            <consortium name="The Broad Institute Genome Sequencing Center for Infectious Disease"/>
            <person name="Wu L."/>
            <person name="Ma J."/>
        </authorList>
    </citation>
    <scope>NUCLEOTIDE SEQUENCE [LARGE SCALE GENOMIC DNA]</scope>
    <source>
        <strain evidence="2">JCM 16904</strain>
    </source>
</reference>
<evidence type="ECO:0000313" key="1">
    <source>
        <dbReference type="EMBL" id="GAA3653257.1"/>
    </source>
</evidence>
<evidence type="ECO:0008006" key="3">
    <source>
        <dbReference type="Google" id="ProtNLM"/>
    </source>
</evidence>
<organism evidence="1 2">
    <name type="scientific">Nonomuraea antimicrobica</name>
    <dbReference type="NCBI Taxonomy" id="561173"/>
    <lineage>
        <taxon>Bacteria</taxon>
        <taxon>Bacillati</taxon>
        <taxon>Actinomycetota</taxon>
        <taxon>Actinomycetes</taxon>
        <taxon>Streptosporangiales</taxon>
        <taxon>Streptosporangiaceae</taxon>
        <taxon>Nonomuraea</taxon>
    </lineage>
</organism>
<dbReference type="Proteomes" id="UP001500902">
    <property type="component" value="Unassembled WGS sequence"/>
</dbReference>
<name>A0ABP7BAQ2_9ACTN</name>
<comment type="caution">
    <text evidence="1">The sequence shown here is derived from an EMBL/GenBank/DDBJ whole genome shotgun (WGS) entry which is preliminary data.</text>
</comment>
<sequence length="483" mass="53414">MPSFPGQSATPGEPMETFADLIECEDVLLFANAAITSTGQREFHSAAGEQRLSLGFLHDYVHGNYPDLYAATLALDINEHNAALIIANLLGRKGGAGDARLIAWRLGRMSPPRVYRLFERLRREGVNNRRTRALVRDWLAARPDPALDAVKYRTAMKSAVRHAHLRLPGELGDFLFAPFRRTRYDTPVLEAWRRAHYDKAALYELPYTVAEGFAARHGIGRAIFLERIAPRLTRLERLRLAESAERDGVRTEVDLAAMPLVRVASYVLSLAAGVRERRRDELVAALRAAAARTAGARAGTWGDVAAVLDDSFSSFGSPVKRRRPLAVALACHYLLEALAGSYRDLWLSGRADPLQARPTGPTRLGRRILDGLEGRPDMLVIVSDGWDNAPPGLAAEVLRVWRRKLDPAREVSIVHLNPVYDAEQLEVRRLSPVVPTAGIRDAEDLPALVELARFAEGRTGPAELRAYLADRTADRTADRGVRG</sequence>
<evidence type="ECO:0000313" key="2">
    <source>
        <dbReference type="Proteomes" id="UP001500902"/>
    </source>
</evidence>
<dbReference type="EMBL" id="BAAAZP010000022">
    <property type="protein sequence ID" value="GAA3653257.1"/>
    <property type="molecule type" value="Genomic_DNA"/>
</dbReference>
<proteinExistence type="predicted"/>
<gene>
    <name evidence="1" type="ORF">GCM10022224_015330</name>
</gene>
<keyword evidence="2" id="KW-1185">Reference proteome</keyword>